<dbReference type="GO" id="GO:0006412">
    <property type="term" value="P:translation"/>
    <property type="evidence" value="ECO:0007669"/>
    <property type="project" value="InterPro"/>
</dbReference>
<name>A0A383BIJ1_9ZZZZ</name>
<dbReference type="PANTHER" id="PTHR45987:SF4">
    <property type="entry name" value="LARGE RIBOSOMAL SUBUNIT PROTEIN BL12M"/>
    <property type="match status" value="1"/>
</dbReference>
<protein>
    <recommendedName>
        <fullName evidence="3">Large ribosomal subunit protein bL12 C-terminal domain-containing protein</fullName>
    </recommendedName>
</protein>
<evidence type="ECO:0000256" key="2">
    <source>
        <dbReference type="ARBA" id="ARBA00023274"/>
    </source>
</evidence>
<dbReference type="CDD" id="cd00387">
    <property type="entry name" value="Ribosomal_L7_L12"/>
    <property type="match status" value="1"/>
</dbReference>
<feature type="domain" description="Large ribosomal subunit protein bL12 C-terminal" evidence="3">
    <location>
        <begin position="1"/>
        <end position="59"/>
    </location>
</feature>
<dbReference type="GO" id="GO:0003735">
    <property type="term" value="F:structural constituent of ribosome"/>
    <property type="evidence" value="ECO:0007669"/>
    <property type="project" value="InterPro"/>
</dbReference>
<dbReference type="FunFam" id="3.30.1390.10:FF:000001">
    <property type="entry name" value="50S ribosomal protein L7/L12"/>
    <property type="match status" value="1"/>
</dbReference>
<evidence type="ECO:0000256" key="1">
    <source>
        <dbReference type="ARBA" id="ARBA00022980"/>
    </source>
</evidence>
<dbReference type="InterPro" id="IPR013823">
    <property type="entry name" value="Ribosomal_bL12_C"/>
</dbReference>
<accession>A0A383BIJ1</accession>
<dbReference type="Pfam" id="PF00542">
    <property type="entry name" value="Ribosomal_L12"/>
    <property type="match status" value="1"/>
</dbReference>
<dbReference type="GO" id="GO:0022625">
    <property type="term" value="C:cytosolic large ribosomal subunit"/>
    <property type="evidence" value="ECO:0007669"/>
    <property type="project" value="TreeGrafter"/>
</dbReference>
<evidence type="ECO:0000313" key="4">
    <source>
        <dbReference type="EMBL" id="SVE19175.1"/>
    </source>
</evidence>
<sequence length="59" mass="6178">GEKKVEVIKAVRSITGLGLKDAKALVDGAPSTIKEGIPKGEADEYAKQLEEAGAKVELK</sequence>
<organism evidence="4">
    <name type="scientific">marine metagenome</name>
    <dbReference type="NCBI Taxonomy" id="408172"/>
    <lineage>
        <taxon>unclassified sequences</taxon>
        <taxon>metagenomes</taxon>
        <taxon>ecological metagenomes</taxon>
    </lineage>
</organism>
<dbReference type="PANTHER" id="PTHR45987">
    <property type="entry name" value="39S RIBOSOMAL PROTEIN L12"/>
    <property type="match status" value="1"/>
</dbReference>
<dbReference type="InterPro" id="IPR014719">
    <property type="entry name" value="Ribosomal_bL12_C/ClpS-like"/>
</dbReference>
<dbReference type="Gene3D" id="3.30.1390.10">
    <property type="match status" value="1"/>
</dbReference>
<dbReference type="SUPFAM" id="SSF54736">
    <property type="entry name" value="ClpS-like"/>
    <property type="match status" value="1"/>
</dbReference>
<keyword evidence="2" id="KW-0687">Ribonucleoprotein</keyword>
<dbReference type="InterPro" id="IPR000206">
    <property type="entry name" value="Ribosomal_bL12"/>
</dbReference>
<gene>
    <name evidence="4" type="ORF">METZ01_LOCUS472029</name>
</gene>
<feature type="non-terminal residue" evidence="4">
    <location>
        <position position="1"/>
    </location>
</feature>
<evidence type="ECO:0000259" key="3">
    <source>
        <dbReference type="Pfam" id="PF00542"/>
    </source>
</evidence>
<reference evidence="4" key="1">
    <citation type="submission" date="2018-05" db="EMBL/GenBank/DDBJ databases">
        <authorList>
            <person name="Lanie J.A."/>
            <person name="Ng W.-L."/>
            <person name="Kazmierczak K.M."/>
            <person name="Andrzejewski T.M."/>
            <person name="Davidsen T.M."/>
            <person name="Wayne K.J."/>
            <person name="Tettelin H."/>
            <person name="Glass J.I."/>
            <person name="Rusch D."/>
            <person name="Podicherti R."/>
            <person name="Tsui H.-C.T."/>
            <person name="Winkler M.E."/>
        </authorList>
    </citation>
    <scope>NUCLEOTIDE SEQUENCE</scope>
</reference>
<dbReference type="EMBL" id="UINC01200336">
    <property type="protein sequence ID" value="SVE19175.1"/>
    <property type="molecule type" value="Genomic_DNA"/>
</dbReference>
<dbReference type="GO" id="GO:0003729">
    <property type="term" value="F:mRNA binding"/>
    <property type="evidence" value="ECO:0007669"/>
    <property type="project" value="TreeGrafter"/>
</dbReference>
<proteinExistence type="predicted"/>
<keyword evidence="1" id="KW-0689">Ribosomal protein</keyword>
<dbReference type="AlphaFoldDB" id="A0A383BIJ1"/>